<evidence type="ECO:0000256" key="2">
    <source>
        <dbReference type="SAM" id="Phobius"/>
    </source>
</evidence>
<dbReference type="InterPro" id="IPR019844">
    <property type="entry name" value="CSD_CS"/>
</dbReference>
<dbReference type="SMART" id="SM00357">
    <property type="entry name" value="CSP"/>
    <property type="match status" value="1"/>
</dbReference>
<protein>
    <submittedName>
        <fullName evidence="4">DUF1294 domain-containing protein</fullName>
    </submittedName>
</protein>
<dbReference type="InterPro" id="IPR012340">
    <property type="entry name" value="NA-bd_OB-fold"/>
</dbReference>
<dbReference type="Proteomes" id="UP001501079">
    <property type="component" value="Unassembled WGS sequence"/>
</dbReference>
<sequence length="218" mass="23499">MPQRPASLRGTLVSWNDARGFGFIETEGGRARVFVHASAFASAGPRPHAGDRVGFELGAGPDGRQRARQASVLASHADSGIRMPTRAPRPHARPSALPFVPVAVFAVFLALAIAAWGASAWFASIYIGMSAIAFGVYAWDKQAAIDGAWRTRESTLQALALLGGWPGAVFAQQLLRHKSRKTSFQLVFWLLVIVNVAAFVALVWRPELVAQLSDELAR</sequence>
<dbReference type="Pfam" id="PF06961">
    <property type="entry name" value="DUF1294"/>
    <property type="match status" value="1"/>
</dbReference>
<dbReference type="PROSITE" id="PS00352">
    <property type="entry name" value="CSD_1"/>
    <property type="match status" value="1"/>
</dbReference>
<dbReference type="SUPFAM" id="SSF50249">
    <property type="entry name" value="Nucleic acid-binding proteins"/>
    <property type="match status" value="1"/>
</dbReference>
<reference evidence="5" key="1">
    <citation type="journal article" date="2019" name="Int. J. Syst. Evol. Microbiol.">
        <title>The Global Catalogue of Microorganisms (GCM) 10K type strain sequencing project: providing services to taxonomists for standard genome sequencing and annotation.</title>
        <authorList>
            <consortium name="The Broad Institute Genomics Platform"/>
            <consortium name="The Broad Institute Genome Sequencing Center for Infectious Disease"/>
            <person name="Wu L."/>
            <person name="Ma J."/>
        </authorList>
    </citation>
    <scope>NUCLEOTIDE SEQUENCE [LARGE SCALE GENOMIC DNA]</scope>
    <source>
        <strain evidence="5">JCM 17591</strain>
    </source>
</reference>
<dbReference type="RefSeq" id="WP_344752088.1">
    <property type="nucleotide sequence ID" value="NZ_BAABBW010000001.1"/>
</dbReference>
<keyword evidence="5" id="KW-1185">Reference proteome</keyword>
<evidence type="ECO:0000259" key="3">
    <source>
        <dbReference type="PROSITE" id="PS51857"/>
    </source>
</evidence>
<dbReference type="CDD" id="cd04458">
    <property type="entry name" value="CSP_CDS"/>
    <property type="match status" value="1"/>
</dbReference>
<organism evidence="4 5">
    <name type="scientific">Gryllotalpicola koreensis</name>
    <dbReference type="NCBI Taxonomy" id="993086"/>
    <lineage>
        <taxon>Bacteria</taxon>
        <taxon>Bacillati</taxon>
        <taxon>Actinomycetota</taxon>
        <taxon>Actinomycetes</taxon>
        <taxon>Micrococcales</taxon>
        <taxon>Microbacteriaceae</taxon>
        <taxon>Gryllotalpicola</taxon>
    </lineage>
</organism>
<keyword evidence="2" id="KW-0472">Membrane</keyword>
<feature type="transmembrane region" description="Helical" evidence="2">
    <location>
        <begin position="121"/>
        <end position="139"/>
    </location>
</feature>
<dbReference type="Gene3D" id="2.40.50.140">
    <property type="entry name" value="Nucleic acid-binding proteins"/>
    <property type="match status" value="1"/>
</dbReference>
<dbReference type="InterPro" id="IPR002059">
    <property type="entry name" value="CSP_DNA-bd"/>
</dbReference>
<evidence type="ECO:0000313" key="4">
    <source>
        <dbReference type="EMBL" id="GAA4170745.1"/>
    </source>
</evidence>
<keyword evidence="2" id="KW-0812">Transmembrane</keyword>
<dbReference type="InterPro" id="IPR011129">
    <property type="entry name" value="CSD"/>
</dbReference>
<gene>
    <name evidence="4" type="ORF">GCM10022287_09110</name>
</gene>
<feature type="transmembrane region" description="Helical" evidence="2">
    <location>
        <begin position="96"/>
        <end position="115"/>
    </location>
</feature>
<name>A0ABP7ZV34_9MICO</name>
<feature type="domain" description="CSD" evidence="3">
    <location>
        <begin position="7"/>
        <end position="72"/>
    </location>
</feature>
<accession>A0ABP7ZV34</accession>
<dbReference type="Pfam" id="PF00313">
    <property type="entry name" value="CSD"/>
    <property type="match status" value="1"/>
</dbReference>
<dbReference type="InterPro" id="IPR010718">
    <property type="entry name" value="DUF1294"/>
</dbReference>
<keyword evidence="2" id="KW-1133">Transmembrane helix</keyword>
<proteinExistence type="predicted"/>
<comment type="caution">
    <text evidence="4">The sequence shown here is derived from an EMBL/GenBank/DDBJ whole genome shotgun (WGS) entry which is preliminary data.</text>
</comment>
<feature type="transmembrane region" description="Helical" evidence="2">
    <location>
        <begin position="186"/>
        <end position="204"/>
    </location>
</feature>
<dbReference type="PROSITE" id="PS51857">
    <property type="entry name" value="CSD_2"/>
    <property type="match status" value="1"/>
</dbReference>
<evidence type="ECO:0000313" key="5">
    <source>
        <dbReference type="Proteomes" id="UP001501079"/>
    </source>
</evidence>
<comment type="subcellular location">
    <subcellularLocation>
        <location evidence="1">Cytoplasm</location>
    </subcellularLocation>
</comment>
<dbReference type="EMBL" id="BAABBW010000001">
    <property type="protein sequence ID" value="GAA4170745.1"/>
    <property type="molecule type" value="Genomic_DNA"/>
</dbReference>
<evidence type="ECO:0000256" key="1">
    <source>
        <dbReference type="RuleBase" id="RU000408"/>
    </source>
</evidence>